<dbReference type="Pfam" id="PF12719">
    <property type="entry name" value="Cnd3"/>
    <property type="match status" value="1"/>
</dbReference>
<keyword evidence="12" id="KW-1185">Reference proteome</keyword>
<evidence type="ECO:0000313" key="12">
    <source>
        <dbReference type="Proteomes" id="UP001566132"/>
    </source>
</evidence>
<dbReference type="EMBL" id="JBDJPC010000002">
    <property type="protein sequence ID" value="KAL1512881.1"/>
    <property type="molecule type" value="Genomic_DNA"/>
</dbReference>
<feature type="compositionally biased region" description="Acidic residues" evidence="9">
    <location>
        <begin position="902"/>
        <end position="912"/>
    </location>
</feature>
<dbReference type="InterPro" id="IPR027165">
    <property type="entry name" value="CND3"/>
</dbReference>
<name>A0ABD1F680_HYPHA</name>
<evidence type="ECO:0000256" key="6">
    <source>
        <dbReference type="ARBA" id="ARBA00023067"/>
    </source>
</evidence>
<protein>
    <recommendedName>
        <fullName evidence="10">Nuclear condensin complex subunit 3 C-terminal domain-containing protein</fullName>
    </recommendedName>
</protein>
<keyword evidence="8" id="KW-0175">Coiled coil</keyword>
<evidence type="ECO:0000256" key="7">
    <source>
        <dbReference type="ARBA" id="ARBA00023306"/>
    </source>
</evidence>
<dbReference type="InterPro" id="IPR011989">
    <property type="entry name" value="ARM-like"/>
</dbReference>
<dbReference type="PANTHER" id="PTHR14418">
    <property type="entry name" value="CONDENSIN COMPLEX SUBUNIT 3-RELATED"/>
    <property type="match status" value="1"/>
</dbReference>
<dbReference type="GO" id="GO:0005694">
    <property type="term" value="C:chromosome"/>
    <property type="evidence" value="ECO:0007669"/>
    <property type="project" value="UniProtKB-SubCell"/>
</dbReference>
<dbReference type="Proteomes" id="UP001566132">
    <property type="component" value="Unassembled WGS sequence"/>
</dbReference>
<accession>A0ABD1F680</accession>
<dbReference type="InterPro" id="IPR016024">
    <property type="entry name" value="ARM-type_fold"/>
</dbReference>
<keyword evidence="3" id="KW-0158">Chromosome</keyword>
<keyword evidence="5" id="KW-0498">Mitosis</keyword>
<feature type="region of interest" description="Disordered" evidence="9">
    <location>
        <begin position="887"/>
        <end position="912"/>
    </location>
</feature>
<dbReference type="Gene3D" id="1.25.10.10">
    <property type="entry name" value="Leucine-rich Repeat Variant"/>
    <property type="match status" value="1"/>
</dbReference>
<evidence type="ECO:0000256" key="3">
    <source>
        <dbReference type="ARBA" id="ARBA00022454"/>
    </source>
</evidence>
<evidence type="ECO:0000313" key="11">
    <source>
        <dbReference type="EMBL" id="KAL1512881.1"/>
    </source>
</evidence>
<evidence type="ECO:0000256" key="9">
    <source>
        <dbReference type="SAM" id="MobiDB-lite"/>
    </source>
</evidence>
<evidence type="ECO:0000259" key="10">
    <source>
        <dbReference type="Pfam" id="PF12719"/>
    </source>
</evidence>
<evidence type="ECO:0000256" key="2">
    <source>
        <dbReference type="ARBA" id="ARBA00006533"/>
    </source>
</evidence>
<organism evidence="11 12">
    <name type="scientific">Hypothenemus hampei</name>
    <name type="common">Coffee berry borer</name>
    <dbReference type="NCBI Taxonomy" id="57062"/>
    <lineage>
        <taxon>Eukaryota</taxon>
        <taxon>Metazoa</taxon>
        <taxon>Ecdysozoa</taxon>
        <taxon>Arthropoda</taxon>
        <taxon>Hexapoda</taxon>
        <taxon>Insecta</taxon>
        <taxon>Pterygota</taxon>
        <taxon>Neoptera</taxon>
        <taxon>Endopterygota</taxon>
        <taxon>Coleoptera</taxon>
        <taxon>Polyphaga</taxon>
        <taxon>Cucujiformia</taxon>
        <taxon>Curculionidae</taxon>
        <taxon>Scolytinae</taxon>
        <taxon>Hypothenemus</taxon>
    </lineage>
</organism>
<evidence type="ECO:0000256" key="1">
    <source>
        <dbReference type="ARBA" id="ARBA00004286"/>
    </source>
</evidence>
<dbReference type="PANTHER" id="PTHR14418:SF5">
    <property type="entry name" value="CONDENSIN COMPLEX SUBUNIT 3"/>
    <property type="match status" value="1"/>
</dbReference>
<comment type="similarity">
    <text evidence="2">Belongs to the CND3 (condensin subunit 3) family.</text>
</comment>
<keyword evidence="7" id="KW-0131">Cell cycle</keyword>
<sequence length="912" mass="104818">MTLTLGKRSHTNGFIDDKDFIFNLLDAAQKNPASHEKNSFLLKKIYKKYDLDRFWEMFAPLLGHIIQIDLKLNSLYVNRLFDFIGKFCAILPEQLTGNNDETLADDPFILKIFDYLIMYSPNVLDSVRYRSCQLLNVILYHLENYAMKEELHNKIHRAWTPRLRDQKALIRKEAIVALFRLQDPKDPNDIIITEFKLLLSDRQVKIRKLVVEKIALRRDVLKCIVERTKDSDSSVALASYKRLEKLVNKIMINDRRNIFYSAVYGPHESVRTYFYSHFLQSCLNIFNDNILEMLKAFRFDSNETDLEDTLVIFEKILNQFYFKTNSMRVICNVLQLNDMYLIPYEELNYETVSYWRLLLELISDKPDMEPCNCQMPEAVIFVNYLKGFLELGLPQELDAYCEKQFIIEQLFHILKIYDLTEPFLTKTAHSIVENFLKNGTFLDGPIKTIVGILNPLFPDEDSKFRFGMEIVSDIINPLNVEEEAKKDEETRFQLAKLKVQLRELEMEQESAITSSDFLKANNLKEQIEIVSHQIVAHNNFVTTNQQTNLKKIDDMEVICKCLDIAFAFLQTAKIKKLTPSMISFKEDLLIDYLMYETEVVRLKALRCFAVCCIFDQVSARQGIHIFSVPILAYEAEEDCSIQILLVSIAAVADLLGIYGYDLIAKPTESPSDSIDEEHQRVFTGGTSLSAVLKGLVNLMDDEDEEIQMAACNGLCKLLLQNPAINPAIISRLILKWCNPTSEAPQVTIIGHALKVFAGLTGIEQHLEKAIIITIETLANAPDISPLANVDINDVVDLMLALCKMTRQNQIINYNLTMELCKIMRVSPEPSALLVYSKILFKFEVPDDKVVLQQISDIIEIIRERTSERSILNNLRKYLAILSQKLNENTTPPNPDPCSLSDISEDAEANNDE</sequence>
<keyword evidence="6" id="KW-0226">DNA condensation</keyword>
<evidence type="ECO:0000256" key="8">
    <source>
        <dbReference type="SAM" id="Coils"/>
    </source>
</evidence>
<dbReference type="GO" id="GO:0051301">
    <property type="term" value="P:cell division"/>
    <property type="evidence" value="ECO:0007669"/>
    <property type="project" value="UniProtKB-KW"/>
</dbReference>
<gene>
    <name evidence="11" type="ORF">ABEB36_002391</name>
</gene>
<feature type="coiled-coil region" evidence="8">
    <location>
        <begin position="487"/>
        <end position="514"/>
    </location>
</feature>
<proteinExistence type="inferred from homology"/>
<dbReference type="InterPro" id="IPR025977">
    <property type="entry name" value="Cnd3_C"/>
</dbReference>
<dbReference type="AlphaFoldDB" id="A0ABD1F680"/>
<feature type="domain" description="Nuclear condensin complex subunit 3 C-terminal" evidence="10">
    <location>
        <begin position="560"/>
        <end position="843"/>
    </location>
</feature>
<dbReference type="SUPFAM" id="SSF48371">
    <property type="entry name" value="ARM repeat"/>
    <property type="match status" value="1"/>
</dbReference>
<comment type="caution">
    <text evidence="11">The sequence shown here is derived from an EMBL/GenBank/DDBJ whole genome shotgun (WGS) entry which is preliminary data.</text>
</comment>
<comment type="subcellular location">
    <subcellularLocation>
        <location evidence="1">Chromosome</location>
    </subcellularLocation>
</comment>
<evidence type="ECO:0000256" key="5">
    <source>
        <dbReference type="ARBA" id="ARBA00022776"/>
    </source>
</evidence>
<keyword evidence="4" id="KW-0132">Cell division</keyword>
<reference evidence="11 12" key="1">
    <citation type="submission" date="2024-05" db="EMBL/GenBank/DDBJ databases">
        <title>Genetic variation in Jamaican populations of the coffee berry borer (Hypothenemus hampei).</title>
        <authorList>
            <person name="Errbii M."/>
            <person name="Myrie A."/>
        </authorList>
    </citation>
    <scope>NUCLEOTIDE SEQUENCE [LARGE SCALE GENOMIC DNA]</scope>
    <source>
        <strain evidence="11">JA-Hopewell-2020-01-JO</strain>
        <tissue evidence="11">Whole body</tissue>
    </source>
</reference>
<dbReference type="GO" id="GO:0030261">
    <property type="term" value="P:chromosome condensation"/>
    <property type="evidence" value="ECO:0007669"/>
    <property type="project" value="UniProtKB-KW"/>
</dbReference>
<evidence type="ECO:0000256" key="4">
    <source>
        <dbReference type="ARBA" id="ARBA00022618"/>
    </source>
</evidence>